<dbReference type="VEuPathDB" id="FungiDB:RhiirA1_478642"/>
<dbReference type="EMBL" id="LLXL01003829">
    <property type="protein sequence ID" value="PKK58113.1"/>
    <property type="molecule type" value="Genomic_DNA"/>
</dbReference>
<dbReference type="AlphaFoldDB" id="A0A2N1M8Z9"/>
<gene>
    <name evidence="1" type="ORF">RhiirC2_796840</name>
</gene>
<organism evidence="1 2">
    <name type="scientific">Rhizophagus irregularis</name>
    <dbReference type="NCBI Taxonomy" id="588596"/>
    <lineage>
        <taxon>Eukaryota</taxon>
        <taxon>Fungi</taxon>
        <taxon>Fungi incertae sedis</taxon>
        <taxon>Mucoromycota</taxon>
        <taxon>Glomeromycotina</taxon>
        <taxon>Glomeromycetes</taxon>
        <taxon>Glomerales</taxon>
        <taxon>Glomeraceae</taxon>
        <taxon>Rhizophagus</taxon>
    </lineage>
</organism>
<reference evidence="1 2" key="2">
    <citation type="submission" date="2017-10" db="EMBL/GenBank/DDBJ databases">
        <title>Extensive intraspecific genome diversity in a model arbuscular mycorrhizal fungus.</title>
        <authorList>
            <person name="Chen E.C.H."/>
            <person name="Morin E."/>
            <person name="Baudet D."/>
            <person name="Noel J."/>
            <person name="Ndikumana S."/>
            <person name="Charron P."/>
            <person name="St-Onge C."/>
            <person name="Giorgi J."/>
            <person name="Grigoriev I.V."/>
            <person name="Roux C."/>
            <person name="Martin F.M."/>
            <person name="Corradi N."/>
        </authorList>
    </citation>
    <scope>NUCLEOTIDE SEQUENCE [LARGE SCALE GENOMIC DNA]</scope>
    <source>
        <strain evidence="1 2">C2</strain>
    </source>
</reference>
<evidence type="ECO:0000313" key="2">
    <source>
        <dbReference type="Proteomes" id="UP000233469"/>
    </source>
</evidence>
<protein>
    <submittedName>
        <fullName evidence="1">Uncharacterized protein</fullName>
    </submittedName>
</protein>
<reference evidence="1 2" key="1">
    <citation type="submission" date="2016-04" db="EMBL/GenBank/DDBJ databases">
        <title>Genome analyses suggest a sexual origin of heterokaryosis in a supposedly ancient asexual fungus.</title>
        <authorList>
            <person name="Ropars J."/>
            <person name="Sedzielewska K."/>
            <person name="Noel J."/>
            <person name="Charron P."/>
            <person name="Farinelli L."/>
            <person name="Marton T."/>
            <person name="Kruger M."/>
            <person name="Pelin A."/>
            <person name="Brachmann A."/>
            <person name="Corradi N."/>
        </authorList>
    </citation>
    <scope>NUCLEOTIDE SEQUENCE [LARGE SCALE GENOMIC DNA]</scope>
    <source>
        <strain evidence="1 2">C2</strain>
    </source>
</reference>
<comment type="caution">
    <text evidence="1">The sequence shown here is derived from an EMBL/GenBank/DDBJ whole genome shotgun (WGS) entry which is preliminary data.</text>
</comment>
<proteinExistence type="predicted"/>
<accession>A0A2N1M8Z9</accession>
<sequence length="62" mass="7265">MALYTLMELLDFLIKNRISSSYNHAILKELLKQYKDKISIENNHEFLPKVAITDTGHKETED</sequence>
<name>A0A2N1M8Z9_9GLOM</name>
<dbReference type="Proteomes" id="UP000233469">
    <property type="component" value="Unassembled WGS sequence"/>
</dbReference>
<dbReference type="VEuPathDB" id="FungiDB:FUN_007149"/>
<evidence type="ECO:0000313" key="1">
    <source>
        <dbReference type="EMBL" id="PKK58113.1"/>
    </source>
</evidence>